<evidence type="ECO:0000313" key="2">
    <source>
        <dbReference type="Proteomes" id="UP000295264"/>
    </source>
</evidence>
<evidence type="ECO:0000313" key="1">
    <source>
        <dbReference type="EMBL" id="TEA39676.1"/>
    </source>
</evidence>
<dbReference type="EMBL" id="QWLN02003861">
    <property type="protein sequence ID" value="TEA39676.1"/>
    <property type="molecule type" value="Genomic_DNA"/>
</dbReference>
<dbReference type="Proteomes" id="UP000295264">
    <property type="component" value="Unassembled WGS sequence"/>
</dbReference>
<name>A0A484GWX7_SOUCH</name>
<proteinExistence type="predicted"/>
<organism evidence="1 2">
    <name type="scientific">Sousa chinensis</name>
    <name type="common">Indo-pacific humpbacked dolphin</name>
    <name type="synonym">Steno chinensis</name>
    <dbReference type="NCBI Taxonomy" id="103600"/>
    <lineage>
        <taxon>Eukaryota</taxon>
        <taxon>Metazoa</taxon>
        <taxon>Chordata</taxon>
        <taxon>Craniata</taxon>
        <taxon>Vertebrata</taxon>
        <taxon>Euteleostomi</taxon>
        <taxon>Mammalia</taxon>
        <taxon>Eutheria</taxon>
        <taxon>Laurasiatheria</taxon>
        <taxon>Artiodactyla</taxon>
        <taxon>Whippomorpha</taxon>
        <taxon>Cetacea</taxon>
        <taxon>Odontoceti</taxon>
        <taxon>Delphinidae</taxon>
        <taxon>Sousa</taxon>
    </lineage>
</organism>
<accession>A0A484GWX7</accession>
<comment type="caution">
    <text evidence="1">The sequence shown here is derived from an EMBL/GenBank/DDBJ whole genome shotgun (WGS) entry which is preliminary data.</text>
</comment>
<sequence length="17" mass="1803">FKLGSLAFGTQTSEDVC</sequence>
<dbReference type="AlphaFoldDB" id="A0A484GWX7"/>
<feature type="non-terminal residue" evidence="1">
    <location>
        <position position="1"/>
    </location>
</feature>
<reference evidence="1 2" key="1">
    <citation type="journal article" date="2018" name="Genomics">
        <title>Molecular footprints of inshore aquatic adaptation in Indo-Pacific humpback dolphin (Sousa chinensis).</title>
        <authorList>
            <person name="Ming Y."/>
            <person name="Jian J."/>
            <person name="Yu F."/>
            <person name="Yu X."/>
            <person name="Wang J."/>
            <person name="Liu W."/>
        </authorList>
    </citation>
    <scope>NUCLEOTIDE SEQUENCE [LARGE SCALE GENOMIC DNA]</scope>
    <source>
        <strain evidence="1">MY-2018</strain>
        <tissue evidence="1">Skin</tissue>
    </source>
</reference>
<protein>
    <submittedName>
        <fullName evidence="1">Uncharacterized protein</fullName>
    </submittedName>
</protein>
<keyword evidence="2" id="KW-1185">Reference proteome</keyword>
<gene>
    <name evidence="1" type="ORF">DBR06_SOUSAS3410143</name>
</gene>